<protein>
    <recommendedName>
        <fullName evidence="3">Nucleotide-diphospho-sugar transferase domain-containing protein</fullName>
    </recommendedName>
</protein>
<dbReference type="PANTHER" id="PTHR46936:SF1">
    <property type="entry name" value="ARABINOSYLTRANSFERASE XEG113"/>
    <property type="match status" value="1"/>
</dbReference>
<feature type="compositionally biased region" description="Low complexity" evidence="1">
    <location>
        <begin position="612"/>
        <end position="630"/>
    </location>
</feature>
<reference evidence="4" key="1">
    <citation type="submission" date="2021-01" db="EMBL/GenBank/DDBJ databases">
        <authorList>
            <person name="Corre E."/>
            <person name="Pelletier E."/>
            <person name="Niang G."/>
            <person name="Scheremetjew M."/>
            <person name="Finn R."/>
            <person name="Kale V."/>
            <person name="Holt S."/>
            <person name="Cochrane G."/>
            <person name="Meng A."/>
            <person name="Brown T."/>
            <person name="Cohen L."/>
        </authorList>
    </citation>
    <scope>NUCLEOTIDE SEQUENCE</scope>
    <source>
        <strain evidence="4">SAG 63-3</strain>
    </source>
</reference>
<feature type="compositionally biased region" description="Polar residues" evidence="1">
    <location>
        <begin position="696"/>
        <end position="708"/>
    </location>
</feature>
<feature type="compositionally biased region" description="Low complexity" evidence="1">
    <location>
        <begin position="683"/>
        <end position="695"/>
    </location>
</feature>
<evidence type="ECO:0000256" key="2">
    <source>
        <dbReference type="SAM" id="Phobius"/>
    </source>
</evidence>
<feature type="region of interest" description="Disordered" evidence="1">
    <location>
        <begin position="592"/>
        <end position="641"/>
    </location>
</feature>
<dbReference type="Pfam" id="PF03407">
    <property type="entry name" value="Nucleotid_trans"/>
    <property type="match status" value="1"/>
</dbReference>
<dbReference type="GO" id="GO:0005794">
    <property type="term" value="C:Golgi apparatus"/>
    <property type="evidence" value="ECO:0007669"/>
    <property type="project" value="TreeGrafter"/>
</dbReference>
<feature type="compositionally biased region" description="Polar residues" evidence="1">
    <location>
        <begin position="716"/>
        <end position="728"/>
    </location>
</feature>
<dbReference type="InterPro" id="IPR005069">
    <property type="entry name" value="Nucl-diP-sugar_transferase"/>
</dbReference>
<name>A0A7S0UR09_9CHLO</name>
<evidence type="ECO:0000259" key="3">
    <source>
        <dbReference type="Pfam" id="PF03407"/>
    </source>
</evidence>
<evidence type="ECO:0000313" key="4">
    <source>
        <dbReference type="EMBL" id="CAD8766863.1"/>
    </source>
</evidence>
<dbReference type="AlphaFoldDB" id="A0A7S0UR09"/>
<dbReference type="GO" id="GO:0052636">
    <property type="term" value="F:arabinosyltransferase activity"/>
    <property type="evidence" value="ECO:0007669"/>
    <property type="project" value="TreeGrafter"/>
</dbReference>
<feature type="region of interest" description="Disordered" evidence="1">
    <location>
        <begin position="679"/>
        <end position="728"/>
    </location>
</feature>
<organism evidence="4">
    <name type="scientific">Polytomella parva</name>
    <dbReference type="NCBI Taxonomy" id="51329"/>
    <lineage>
        <taxon>Eukaryota</taxon>
        <taxon>Viridiplantae</taxon>
        <taxon>Chlorophyta</taxon>
        <taxon>core chlorophytes</taxon>
        <taxon>Chlorophyceae</taxon>
        <taxon>CS clade</taxon>
        <taxon>Chlamydomonadales</taxon>
        <taxon>Chlamydomonadaceae</taxon>
        <taxon>Polytomella</taxon>
    </lineage>
</organism>
<feature type="domain" description="Nucleotide-diphospho-sugar transferase" evidence="3">
    <location>
        <begin position="139"/>
        <end position="379"/>
    </location>
</feature>
<keyword evidence="2" id="KW-0812">Transmembrane</keyword>
<proteinExistence type="predicted"/>
<evidence type="ECO:0000256" key="1">
    <source>
        <dbReference type="SAM" id="MobiDB-lite"/>
    </source>
</evidence>
<accession>A0A7S0UR09</accession>
<dbReference type="GO" id="GO:0052325">
    <property type="term" value="P:cell wall pectin biosynthetic process"/>
    <property type="evidence" value="ECO:0007669"/>
    <property type="project" value="TreeGrafter"/>
</dbReference>
<dbReference type="PANTHER" id="PTHR46936">
    <property type="entry name" value="ARABINOSYLTRANSFERASE XEG113"/>
    <property type="match status" value="1"/>
</dbReference>
<keyword evidence="2" id="KW-0472">Membrane</keyword>
<feature type="compositionally biased region" description="Pro residues" evidence="1">
    <location>
        <begin position="593"/>
        <end position="602"/>
    </location>
</feature>
<dbReference type="InterPro" id="IPR053250">
    <property type="entry name" value="Glycosyltransferase_77"/>
</dbReference>
<feature type="transmembrane region" description="Helical" evidence="2">
    <location>
        <begin position="12"/>
        <end position="33"/>
    </location>
</feature>
<keyword evidence="2" id="KW-1133">Transmembrane helix</keyword>
<sequence>MKTAFNHECSMKALACMSVNFVVIIFVTLLIAYPTHGHSHEEMHKEDYGSFFHQSNLVRRLKDLPVASNCSLGFSNTTCKISDTGVIKPANLYCPRLSKEKLMKIAVNNTLLITTADKLLWNHFGPSWVNSVELSSIAYWIVVAMDPETSIAIASLNKGHCFNSPLKRALPLPGSTEFRWGSQHWSQRTWDKVTVVQHIYKMGFHVIHSDIDATWFTDPLPFFHRYVAAPPAILVSGDMTITLNPPNVTDIELNSHQFYGINTGIYFLRQAAVGHSLFRAWTAVAKKDPHIGHDQDGFNSLVRGEAARGDLKYGRARRLDNSPYFGAAFNNSVMIGILPPSSFANTYTFCNAQMHRRLNHTLFVVHWVWGGNTVESKIQNIRDTGRYLDPPNYYRPGNVLSFDLHLLPMPSTYNNITDYNTEALIQFHVRAINYQLEQVYSAAAIAMALNRTLILPKFQCYCSKNWYMTFACRVNEVNNGDFPYDCPLSQLIRVHKILSGVRIEGWPYNAPTDGTKPLTSHETGTFYSRTLSVREHSFLDNIRTPKEYKEDLVIVNVSAAVIEKMRTLGLIARDDEEIPLNLLPNVIPALSSSPPPPSFPPPAKEKKLNNTPASPNASIASPSSSATSSPSSPPPLISEPSRRTLALGHSQRRMMGHGGGIENAKALTSSIDENNSTEIETWDNQNNEDNNRSNSGCSNPDCSISEVGSDNAGENPRTSHYNKNQKTNRELNSQLGKGNIDIATLKSRELILDASKITTTAVNIISYDSIISPKVDNAAILLTINNNARKLYGARGNTVDIYASKENIDLRKNKSMIVAKFKKANAVKIPLDLVTNYFKNRKRSMTAIKLDRNRKMQASQPPLISNDLLEVTNASLVTLKLAPLNDIKIIEALHPLVMRHRIHLQSTRAMFSGFQESSLERNFDANIQTISSYWCCRSPEAMKLLNITENLETFSIVPRLMPFLAESLQSRVKDSLML</sequence>
<gene>
    <name evidence="4" type="ORF">PPAR00522_LOCUS3255</name>
</gene>
<dbReference type="EMBL" id="HBFM01005538">
    <property type="protein sequence ID" value="CAD8766863.1"/>
    <property type="molecule type" value="Transcribed_RNA"/>
</dbReference>